<dbReference type="Proteomes" id="UP000076532">
    <property type="component" value="Unassembled WGS sequence"/>
</dbReference>
<evidence type="ECO:0000313" key="4">
    <source>
        <dbReference type="EMBL" id="KZP16037.1"/>
    </source>
</evidence>
<dbReference type="EMBL" id="KV417598">
    <property type="protein sequence ID" value="KZP16037.1"/>
    <property type="molecule type" value="Genomic_DNA"/>
</dbReference>
<accession>A0A166ERK1</accession>
<feature type="region of interest" description="Disordered" evidence="2">
    <location>
        <begin position="282"/>
        <end position="322"/>
    </location>
</feature>
<feature type="domain" description="Nephrocystin 3-like N-terminal" evidence="3">
    <location>
        <begin position="19"/>
        <end position="179"/>
    </location>
</feature>
<sequence length="322" mass="34863">MPYADGARYNDKGGCTPGTHEALLQATRDWVNEDVTSTVLLVTGDPGIGKSAIANETAKWFEDLERLGSSFCFDPSYPDRKPNNLFSTIARDLADFDQQWKARLYQAVAKKAVRTTSSAVEQFERFILQPSQELETIGPIVVVIDALDQSGTAEARRGVISALSNQAKNLAGNIRIIITACPEPDIQGLSALSHVKFIDMNETDAARKTGAVLAEASHPPKTSPTRRSRVAVGSALVSPTQRLPIAPSQSPYDDYAVSRIMRPLGAPSSRQYLRALIPIPNRTGRHRRNMSGKSKTRHVGTAGTQSPPEGGNLEGKLSIITS</sequence>
<dbReference type="STRING" id="436010.A0A166ERK1"/>
<protein>
    <recommendedName>
        <fullName evidence="3">Nephrocystin 3-like N-terminal domain-containing protein</fullName>
    </recommendedName>
</protein>
<dbReference type="InterPro" id="IPR027417">
    <property type="entry name" value="P-loop_NTPase"/>
</dbReference>
<keyword evidence="5" id="KW-1185">Reference proteome</keyword>
<evidence type="ECO:0000256" key="1">
    <source>
        <dbReference type="ARBA" id="ARBA00022737"/>
    </source>
</evidence>
<proteinExistence type="predicted"/>
<dbReference type="InterPro" id="IPR056884">
    <property type="entry name" value="NPHP3-like_N"/>
</dbReference>
<organism evidence="4 5">
    <name type="scientific">Athelia psychrophila</name>
    <dbReference type="NCBI Taxonomy" id="1759441"/>
    <lineage>
        <taxon>Eukaryota</taxon>
        <taxon>Fungi</taxon>
        <taxon>Dikarya</taxon>
        <taxon>Basidiomycota</taxon>
        <taxon>Agaricomycotina</taxon>
        <taxon>Agaricomycetes</taxon>
        <taxon>Agaricomycetidae</taxon>
        <taxon>Atheliales</taxon>
        <taxon>Atheliaceae</taxon>
        <taxon>Athelia</taxon>
    </lineage>
</organism>
<name>A0A166ERK1_9AGAM</name>
<dbReference type="OrthoDB" id="5106486at2759"/>
<dbReference type="Gene3D" id="3.40.50.300">
    <property type="entry name" value="P-loop containing nucleotide triphosphate hydrolases"/>
    <property type="match status" value="1"/>
</dbReference>
<dbReference type="Pfam" id="PF24883">
    <property type="entry name" value="NPHP3_N"/>
    <property type="match status" value="1"/>
</dbReference>
<gene>
    <name evidence="4" type="ORF">FIBSPDRAFT_749426</name>
</gene>
<reference evidence="4 5" key="1">
    <citation type="journal article" date="2016" name="Mol. Biol. Evol.">
        <title>Comparative Genomics of Early-Diverging Mushroom-Forming Fungi Provides Insights into the Origins of Lignocellulose Decay Capabilities.</title>
        <authorList>
            <person name="Nagy L.G."/>
            <person name="Riley R."/>
            <person name="Tritt A."/>
            <person name="Adam C."/>
            <person name="Daum C."/>
            <person name="Floudas D."/>
            <person name="Sun H."/>
            <person name="Yadav J.S."/>
            <person name="Pangilinan J."/>
            <person name="Larsson K.H."/>
            <person name="Matsuura K."/>
            <person name="Barry K."/>
            <person name="Labutti K."/>
            <person name="Kuo R."/>
            <person name="Ohm R.A."/>
            <person name="Bhattacharya S.S."/>
            <person name="Shirouzu T."/>
            <person name="Yoshinaga Y."/>
            <person name="Martin F.M."/>
            <person name="Grigoriev I.V."/>
            <person name="Hibbett D.S."/>
        </authorList>
    </citation>
    <scope>NUCLEOTIDE SEQUENCE [LARGE SCALE GENOMIC DNA]</scope>
    <source>
        <strain evidence="4 5">CBS 109695</strain>
    </source>
</reference>
<evidence type="ECO:0000313" key="5">
    <source>
        <dbReference type="Proteomes" id="UP000076532"/>
    </source>
</evidence>
<keyword evidence="1" id="KW-0677">Repeat</keyword>
<feature type="compositionally biased region" description="Basic residues" evidence="2">
    <location>
        <begin position="283"/>
        <end position="298"/>
    </location>
</feature>
<evidence type="ECO:0000259" key="3">
    <source>
        <dbReference type="Pfam" id="PF24883"/>
    </source>
</evidence>
<evidence type="ECO:0000256" key="2">
    <source>
        <dbReference type="SAM" id="MobiDB-lite"/>
    </source>
</evidence>
<dbReference type="SUPFAM" id="SSF52540">
    <property type="entry name" value="P-loop containing nucleoside triphosphate hydrolases"/>
    <property type="match status" value="1"/>
</dbReference>
<dbReference type="AlphaFoldDB" id="A0A166ERK1"/>